<proteinExistence type="predicted"/>
<organism evidence="2 3">
    <name type="scientific">Lactococcus lactis subsp. lactis NCDO 2118</name>
    <dbReference type="NCBI Taxonomy" id="1117941"/>
    <lineage>
        <taxon>Bacteria</taxon>
        <taxon>Bacillati</taxon>
        <taxon>Bacillota</taxon>
        <taxon>Bacilli</taxon>
        <taxon>Lactobacillales</taxon>
        <taxon>Streptococcaceae</taxon>
        <taxon>Lactococcus</taxon>
    </lineage>
</organism>
<keyword evidence="1" id="KW-0812">Transmembrane</keyword>
<keyword evidence="1" id="KW-0472">Membrane</keyword>
<dbReference type="Proteomes" id="UP000028594">
    <property type="component" value="Chromosome"/>
</dbReference>
<feature type="transmembrane region" description="Helical" evidence="1">
    <location>
        <begin position="116"/>
        <end position="136"/>
    </location>
</feature>
<evidence type="ECO:0000256" key="1">
    <source>
        <dbReference type="SAM" id="Phobius"/>
    </source>
</evidence>
<dbReference type="AlphaFoldDB" id="A0ABC8A3J7"/>
<protein>
    <submittedName>
        <fullName evidence="2">Uncharacterized protein</fullName>
    </submittedName>
</protein>
<accession>A0ABC8A3J7</accession>
<sequence length="159" mass="18403">MGIVTFAILSSVFQSSTVNFVESHSPKISPVKWAILTTTILLLLSFVIAWLSLYLSEKFTNYRNFEKVEDIKRLEKLYKIKDKVFGNILIICVLIFGGIGITLGGTYTESGDIELWLIYIIDLMLVNMLVYIYWFYISRARKFRNQAIKELEKRKEKGG</sequence>
<dbReference type="EMBL" id="CP009054">
    <property type="protein sequence ID" value="AII11736.1"/>
    <property type="molecule type" value="Genomic_DNA"/>
</dbReference>
<evidence type="ECO:0000313" key="3">
    <source>
        <dbReference type="Proteomes" id="UP000028594"/>
    </source>
</evidence>
<feature type="transmembrane region" description="Helical" evidence="1">
    <location>
        <begin position="33"/>
        <end position="55"/>
    </location>
</feature>
<name>A0ABC8A3J7_LACLL</name>
<dbReference type="RefSeq" id="WP_012897066.1">
    <property type="nucleotide sequence ID" value="NZ_CP009054.1"/>
</dbReference>
<evidence type="ECO:0000313" key="2">
    <source>
        <dbReference type="EMBL" id="AII11736.1"/>
    </source>
</evidence>
<gene>
    <name evidence="2" type="ORF">NCDO2118_0237</name>
</gene>
<reference evidence="2 3" key="1">
    <citation type="submission" date="2014-07" db="EMBL/GenBank/DDBJ databases">
        <title>Genome sequence of Lactococcus lactis subsp. lactis NCDO 2118, a GABA-producing strain.</title>
        <authorList>
            <person name="Oliveira L.C."/>
            <person name="Saraiva T.D.L."/>
            <person name="Soares S.C."/>
            <person name="Ramos R.T.J."/>
            <person name="Sa P.H.C.G."/>
            <person name="Carneiro A.R."/>
            <person name="Miranda F."/>
            <person name="Freire M."/>
            <person name="Renan W."/>
            <person name="Oliveira A.F.Jr."/>
            <person name="Santos A.R."/>
            <person name="Pinto A.C."/>
            <person name="Souza B.M."/>
            <person name="Castro C.P."/>
            <person name="Diniz C.A.A."/>
            <person name="Rocha C.S."/>
            <person name="Mariano D.C.B."/>
            <person name="Aguiar E.L."/>
            <person name="Folador E.L."/>
            <person name="Barbosa E.G.V."/>
            <person name="Aburjaile F.F."/>
            <person name="Goncalves L.A."/>
            <person name="Guimaraes L.C."/>
            <person name="Azevedo M.S.P."/>
            <person name="Agresti P.C.M."/>
            <person name="Faria R.F."/>
            <person name="Tiwari S."/>
            <person name="Almeida S.S."/>
            <person name="Hassan S.S."/>
            <person name="Pereira V.B."/>
            <person name="Abreu V.A.C."/>
            <person name="Pereira U.P."/>
            <person name="Dorella F.A."/>
            <person name="Carvalho A.F."/>
            <person name="Pereira F.L."/>
            <person name="Leal C.A.G."/>
            <person name="Figueiredo H.C.P."/>
            <person name="Silva A."/>
            <person name="Miyoshi A."/>
            <person name="Azevedo V."/>
        </authorList>
    </citation>
    <scope>NUCLEOTIDE SEQUENCE [LARGE SCALE GENOMIC DNA]</scope>
    <source>
        <strain evidence="2 3">NCDO 2118</strain>
    </source>
</reference>
<feature type="transmembrane region" description="Helical" evidence="1">
    <location>
        <begin position="84"/>
        <end position="104"/>
    </location>
</feature>
<keyword evidence="1" id="KW-1133">Transmembrane helix</keyword>
<dbReference type="KEGG" id="llx:NCDO2118_0237"/>